<dbReference type="Proteomes" id="UP000886721">
    <property type="component" value="Unassembled WGS sequence"/>
</dbReference>
<evidence type="ECO:0000313" key="4">
    <source>
        <dbReference type="Proteomes" id="UP000886721"/>
    </source>
</evidence>
<comment type="caution">
    <text evidence="3">The sequence shown here is derived from an EMBL/GenBank/DDBJ whole genome shotgun (WGS) entry which is preliminary data.</text>
</comment>
<feature type="domain" description="Sporulation stage II protein D amidase enhancer LytB N-terminal" evidence="2">
    <location>
        <begin position="47"/>
        <end position="143"/>
    </location>
</feature>
<dbReference type="InterPro" id="IPR013693">
    <property type="entry name" value="SpoIID/LytB_N"/>
</dbReference>
<feature type="transmembrane region" description="Helical" evidence="1">
    <location>
        <begin position="7"/>
        <end position="27"/>
    </location>
</feature>
<name>A0A9D1WXI8_9FIRM</name>
<dbReference type="AlphaFoldDB" id="A0A9D1WXI8"/>
<dbReference type="EMBL" id="DXEM01000033">
    <property type="protein sequence ID" value="HIX68641.1"/>
    <property type="molecule type" value="Genomic_DNA"/>
</dbReference>
<dbReference type="GO" id="GO:0030435">
    <property type="term" value="P:sporulation resulting in formation of a cellular spore"/>
    <property type="evidence" value="ECO:0007669"/>
    <property type="project" value="InterPro"/>
</dbReference>
<gene>
    <name evidence="3" type="ORF">H9735_11045</name>
</gene>
<organism evidence="3 4">
    <name type="scientific">Candidatus Anaerostipes excrementavium</name>
    <dbReference type="NCBI Taxonomy" id="2838463"/>
    <lineage>
        <taxon>Bacteria</taxon>
        <taxon>Bacillati</taxon>
        <taxon>Bacillota</taxon>
        <taxon>Clostridia</taxon>
        <taxon>Lachnospirales</taxon>
        <taxon>Lachnospiraceae</taxon>
        <taxon>Anaerostipes</taxon>
    </lineage>
</organism>
<dbReference type="InterPro" id="IPR013486">
    <property type="entry name" value="SpoIID/LytB"/>
</dbReference>
<keyword evidence="1" id="KW-0472">Membrane</keyword>
<reference evidence="3" key="1">
    <citation type="journal article" date="2021" name="PeerJ">
        <title>Extensive microbial diversity within the chicken gut microbiome revealed by metagenomics and culture.</title>
        <authorList>
            <person name="Gilroy R."/>
            <person name="Ravi A."/>
            <person name="Getino M."/>
            <person name="Pursley I."/>
            <person name="Horton D.L."/>
            <person name="Alikhan N.F."/>
            <person name="Baker D."/>
            <person name="Gharbi K."/>
            <person name="Hall N."/>
            <person name="Watson M."/>
            <person name="Adriaenssens E.M."/>
            <person name="Foster-Nyarko E."/>
            <person name="Jarju S."/>
            <person name="Secka A."/>
            <person name="Antonio M."/>
            <person name="Oren A."/>
            <person name="Chaudhuri R.R."/>
            <person name="La Ragione R."/>
            <person name="Hildebrand F."/>
            <person name="Pallen M.J."/>
        </authorList>
    </citation>
    <scope>NUCLEOTIDE SEQUENCE</scope>
    <source>
        <strain evidence="3">CHK191-13928</strain>
    </source>
</reference>
<evidence type="ECO:0000256" key="1">
    <source>
        <dbReference type="SAM" id="Phobius"/>
    </source>
</evidence>
<keyword evidence="1" id="KW-0812">Transmembrane</keyword>
<proteinExistence type="predicted"/>
<sequence>MRYKMTYVFLMLLLFFSIPYLVTVFIGDPGKEQEIEFDTYDSGYKVEIEEGKTVDLESYLWMILPGQISLDDEEEALKAQTVILRTDIIRRMGNGNKIKEENLPYERMSDEKLKEALGSKKYSIKDHARKQAVSETLGEVLIYDGKYIEPFFHGISVGKTLSGKEWFGKEFPYLKAKDSVKDVEAKDYMTVSILSYGKILEKIQSEQDADMKEADLKSGLSVSKATKSGYVKEVKAGFVKVSGTKWAEWFSLVSNNFYLEPYKGKLRMICLGKGNGLGMSQYGANEMAKEGEDYQKILKYYYSGVKIKKLSE</sequence>
<accession>A0A9D1WXI8</accession>
<reference evidence="3" key="2">
    <citation type="submission" date="2021-04" db="EMBL/GenBank/DDBJ databases">
        <authorList>
            <person name="Gilroy R."/>
        </authorList>
    </citation>
    <scope>NUCLEOTIDE SEQUENCE</scope>
    <source>
        <strain evidence="3">CHK191-13928</strain>
    </source>
</reference>
<dbReference type="NCBIfam" id="TIGR02669">
    <property type="entry name" value="SpoIID_LytB"/>
    <property type="match status" value="1"/>
</dbReference>
<keyword evidence="1" id="KW-1133">Transmembrane helix</keyword>
<protein>
    <submittedName>
        <fullName evidence="3">SpoIID/LytB domain-containing protein</fullName>
    </submittedName>
</protein>
<evidence type="ECO:0000259" key="2">
    <source>
        <dbReference type="Pfam" id="PF08486"/>
    </source>
</evidence>
<dbReference type="Pfam" id="PF08486">
    <property type="entry name" value="SpoIID"/>
    <property type="match status" value="1"/>
</dbReference>
<evidence type="ECO:0000313" key="3">
    <source>
        <dbReference type="EMBL" id="HIX68641.1"/>
    </source>
</evidence>